<dbReference type="Proteomes" id="UP001266305">
    <property type="component" value="Unassembled WGS sequence"/>
</dbReference>
<proteinExistence type="inferred from homology"/>
<dbReference type="Gene3D" id="1.20.920.20">
    <property type="match status" value="1"/>
</dbReference>
<comment type="caution">
    <text evidence="3">The sequence shown here is derived from an EMBL/GenBank/DDBJ whole genome shotgun (WGS) entry which is preliminary data.</text>
</comment>
<dbReference type="PANTHER" id="PTHR46961">
    <property type="entry name" value="DYNEIN HEAVY CHAIN 1, AXONEMAL-LIKE PROTEIN"/>
    <property type="match status" value="1"/>
</dbReference>
<dbReference type="InterPro" id="IPR003593">
    <property type="entry name" value="AAA+_ATPase"/>
</dbReference>
<evidence type="ECO:0000313" key="3">
    <source>
        <dbReference type="EMBL" id="KAK2111216.1"/>
    </source>
</evidence>
<dbReference type="Gene3D" id="1.20.920.30">
    <property type="match status" value="1"/>
</dbReference>
<sequence length="772" mass="87347">MSINGTEVPRRMGWIGEDGLGGGGFLGEQRARVAFAEVLTNSSQAWRGRGAELVVCSQVCVTETLRRGLDHEDGAIGLGPILWAGESSKQALDTVYEYFVDPKMRNWTSFEEKLPKSWRYPPNAPFYKIMVPTVDTVRYNYLVSTLVANQNPVLLVGPVGTGKTSIAQSVLQSLPSSQWSVLIVNMSAQTTSNNVQSIIESRVEKRTKGVYVPFRGKSMITFMDDLNMPAKDMFGSQPPLELIRLWIDYGFWYDRAKQTIKYIREMFLMAAMGPPGGGRTVISPRLQSRFNMINMTFPTESQIIRIFGTMINQKLQDFEEEVKPIGNVVTEATLDMYNTVVQRFLPTPTKIHYLFNLRDISKISPQFPAHRVFSDRLVDVADTEAFMAIISDKLGSFFDLTFHHLCPSKRPPIFGELGADVRARRSRGTESQVWGPVVGGPGEADQAFETLIPSSHGPGDFLKEPKVYEDLMDLTVLKSAVETALNEYNLSPSVVPMQLVLFREAIEHITRIVRVIGQPRGNMLLVGIGGSGRQSLARLASSICEYTTFQIEVTKHYRKQEFRDDIKCLYRQAGVELKTTSFLFVDTQIADESFLEDINNILSSGEVPNLYKTDEFEEIQSYIIDQARVEQVPESSDSLFAYLIERVRNNLHIVLCLSPIGDPFRNWIRQYPALVNCTTIDWFSEWPQEALLEVAEKYLLGVDLGTQENIHRKVAQIFVTMHWSVAQYSQKMLLELRRYNYVTPTNYLELVSGYKKYEGQQGTCKAREAGVF</sequence>
<comment type="similarity">
    <text evidence="1">Belongs to the dynein heavy chain family.</text>
</comment>
<dbReference type="Gene3D" id="3.40.50.300">
    <property type="entry name" value="P-loop containing nucleotide triphosphate hydrolases"/>
    <property type="match status" value="2"/>
</dbReference>
<name>A0ABQ9VPZ8_SAGOE</name>
<feature type="domain" description="AAA+ ATPase" evidence="2">
    <location>
        <begin position="149"/>
        <end position="296"/>
    </location>
</feature>
<evidence type="ECO:0000259" key="2">
    <source>
        <dbReference type="SMART" id="SM00382"/>
    </source>
</evidence>
<dbReference type="InterPro" id="IPR041589">
    <property type="entry name" value="DNAH3_AAA_lid_1"/>
</dbReference>
<dbReference type="PANTHER" id="PTHR46961:SF8">
    <property type="entry name" value="DYNEIN AXONEMAL HEAVY CHAIN 7"/>
    <property type="match status" value="1"/>
</dbReference>
<protein>
    <submittedName>
        <fullName evidence="3">Dynein heavy chain 2, axonemal</fullName>
    </submittedName>
</protein>
<dbReference type="Pfam" id="PF12780">
    <property type="entry name" value="AAA_8"/>
    <property type="match status" value="1"/>
</dbReference>
<dbReference type="InterPro" id="IPR027417">
    <property type="entry name" value="P-loop_NTPase"/>
</dbReference>
<evidence type="ECO:0000313" key="4">
    <source>
        <dbReference type="Proteomes" id="UP001266305"/>
    </source>
</evidence>
<dbReference type="Pfam" id="PF12775">
    <property type="entry name" value="AAA_7"/>
    <property type="match status" value="1"/>
</dbReference>
<dbReference type="SMART" id="SM00382">
    <property type="entry name" value="AAA"/>
    <property type="match status" value="1"/>
</dbReference>
<keyword evidence="4" id="KW-1185">Reference proteome</keyword>
<dbReference type="InterPro" id="IPR024317">
    <property type="entry name" value="Dynein_heavy_chain_D4_dom"/>
</dbReference>
<organism evidence="3 4">
    <name type="scientific">Saguinus oedipus</name>
    <name type="common">Cotton-top tamarin</name>
    <name type="synonym">Oedipomidas oedipus</name>
    <dbReference type="NCBI Taxonomy" id="9490"/>
    <lineage>
        <taxon>Eukaryota</taxon>
        <taxon>Metazoa</taxon>
        <taxon>Chordata</taxon>
        <taxon>Craniata</taxon>
        <taxon>Vertebrata</taxon>
        <taxon>Euteleostomi</taxon>
        <taxon>Mammalia</taxon>
        <taxon>Eutheria</taxon>
        <taxon>Euarchontoglires</taxon>
        <taxon>Primates</taxon>
        <taxon>Haplorrhini</taxon>
        <taxon>Platyrrhini</taxon>
        <taxon>Cebidae</taxon>
        <taxon>Callitrichinae</taxon>
        <taxon>Saguinus</taxon>
    </lineage>
</organism>
<evidence type="ECO:0000256" key="1">
    <source>
        <dbReference type="ARBA" id="ARBA00008887"/>
    </source>
</evidence>
<dbReference type="Pfam" id="PF17857">
    <property type="entry name" value="AAA_lid_1"/>
    <property type="match status" value="1"/>
</dbReference>
<dbReference type="InterPro" id="IPR026983">
    <property type="entry name" value="DHC"/>
</dbReference>
<dbReference type="SUPFAM" id="SSF52540">
    <property type="entry name" value="P-loop containing nucleoside triphosphate hydrolases"/>
    <property type="match status" value="2"/>
</dbReference>
<dbReference type="EMBL" id="JASSZA010000005">
    <property type="protein sequence ID" value="KAK2111216.1"/>
    <property type="molecule type" value="Genomic_DNA"/>
</dbReference>
<dbReference type="CDD" id="cd00009">
    <property type="entry name" value="AAA"/>
    <property type="match status" value="1"/>
</dbReference>
<accession>A0ABQ9VPZ8</accession>
<gene>
    <name evidence="3" type="primary">DNAH2_6</name>
    <name evidence="3" type="ORF">P7K49_010962</name>
</gene>
<reference evidence="3 4" key="1">
    <citation type="submission" date="2023-05" db="EMBL/GenBank/DDBJ databases">
        <title>B98-5 Cell Line De Novo Hybrid Assembly: An Optical Mapping Approach.</title>
        <authorList>
            <person name="Kananen K."/>
            <person name="Auerbach J.A."/>
            <person name="Kautto E."/>
            <person name="Blachly J.S."/>
        </authorList>
    </citation>
    <scope>NUCLEOTIDE SEQUENCE [LARGE SCALE GENOMIC DNA]</scope>
    <source>
        <strain evidence="3">B95-8</strain>
        <tissue evidence="3">Cell line</tissue>
    </source>
</reference>